<dbReference type="Pfam" id="PF03443">
    <property type="entry name" value="AA9"/>
    <property type="match status" value="1"/>
</dbReference>
<evidence type="ECO:0000256" key="1">
    <source>
        <dbReference type="ARBA" id="ARBA00023157"/>
    </source>
</evidence>
<dbReference type="OrthoDB" id="3496539at2759"/>
<accession>A0A8H6M7W7</accession>
<dbReference type="GO" id="GO:0008810">
    <property type="term" value="F:cellulase activity"/>
    <property type="evidence" value="ECO:0007669"/>
    <property type="project" value="UniProtKB-UniRule"/>
</dbReference>
<dbReference type="GO" id="GO:0030248">
    <property type="term" value="F:cellulose binding"/>
    <property type="evidence" value="ECO:0007669"/>
    <property type="project" value="UniProtKB-UniRule"/>
</dbReference>
<keyword evidence="3" id="KW-0732">Signal</keyword>
<keyword evidence="2" id="KW-0624">Polysaccharide degradation</keyword>
<comment type="subcellular location">
    <subcellularLocation>
        <location evidence="2">Secreted</location>
    </subcellularLocation>
</comment>
<keyword evidence="6" id="KW-1185">Reference proteome</keyword>
<dbReference type="InterPro" id="IPR005103">
    <property type="entry name" value="AA9_LPMO"/>
</dbReference>
<dbReference type="Gene3D" id="2.70.50.70">
    <property type="match status" value="1"/>
</dbReference>
<keyword evidence="2" id="KW-0119">Carbohydrate metabolism</keyword>
<organism evidence="5 6">
    <name type="scientific">Ephemerocybe angulata</name>
    <dbReference type="NCBI Taxonomy" id="980116"/>
    <lineage>
        <taxon>Eukaryota</taxon>
        <taxon>Fungi</taxon>
        <taxon>Dikarya</taxon>
        <taxon>Basidiomycota</taxon>
        <taxon>Agaricomycotina</taxon>
        <taxon>Agaricomycetes</taxon>
        <taxon>Agaricomycetidae</taxon>
        <taxon>Agaricales</taxon>
        <taxon>Agaricineae</taxon>
        <taxon>Psathyrellaceae</taxon>
        <taxon>Ephemerocybe</taxon>
    </lineage>
</organism>
<comment type="caution">
    <text evidence="5">The sequence shown here is derived from an EMBL/GenBank/DDBJ whole genome shotgun (WGS) entry which is preliminary data.</text>
</comment>
<dbReference type="CDD" id="cd21175">
    <property type="entry name" value="LPMO_AA9"/>
    <property type="match status" value="1"/>
</dbReference>
<dbReference type="EMBL" id="JACGCI010000016">
    <property type="protein sequence ID" value="KAF6759153.1"/>
    <property type="molecule type" value="Genomic_DNA"/>
</dbReference>
<dbReference type="GO" id="GO:0005576">
    <property type="term" value="C:extracellular region"/>
    <property type="evidence" value="ECO:0007669"/>
    <property type="project" value="UniProtKB-SubCell"/>
</dbReference>
<feature type="domain" description="Auxiliary Activity family 9 catalytic" evidence="4">
    <location>
        <begin position="43"/>
        <end position="217"/>
    </location>
</feature>
<comment type="function">
    <text evidence="2">Lytic polysaccharide monooxygenase (LMPO) that depolymerizes crystalline and amorphous polysaccharides via the oxidation of scissile alpha- or beta-(1-4)-glycosidic bonds, yielding C1 and/or C4 oxidation products. Catalysis by LPMOs requires the reduction of the active-site copper from Cu(II) to Cu(I) by a reducing agent and H(2)O(2) or O(2) as a cosubstrate.</text>
</comment>
<dbReference type="InterPro" id="IPR049892">
    <property type="entry name" value="AA9"/>
</dbReference>
<name>A0A8H6M7W7_9AGAR</name>
<dbReference type="AlphaFoldDB" id="A0A8H6M7W7"/>
<evidence type="ECO:0000256" key="3">
    <source>
        <dbReference type="SAM" id="SignalP"/>
    </source>
</evidence>
<keyword evidence="2" id="KW-0136">Cellulose degradation</keyword>
<evidence type="ECO:0000313" key="5">
    <source>
        <dbReference type="EMBL" id="KAF6759153.1"/>
    </source>
</evidence>
<dbReference type="GO" id="GO:0030245">
    <property type="term" value="P:cellulose catabolic process"/>
    <property type="evidence" value="ECO:0007669"/>
    <property type="project" value="UniProtKB-UniRule"/>
</dbReference>
<comment type="domain">
    <text evidence="2">Has a modular structure: an endo-beta-1,4-glucanase catalytic module at the N-terminus, a linker rich in serines and threonines, and a C-terminal carbohydrate-binding module (CBM).</text>
</comment>
<gene>
    <name evidence="5" type="ORF">DFP72DRAFT_1064116</name>
</gene>
<dbReference type="PANTHER" id="PTHR33353:SF11">
    <property type="entry name" value="GLYCOSYLHYDROLASE FAMILY 61-7 PROTEIN"/>
    <property type="match status" value="1"/>
</dbReference>
<evidence type="ECO:0000313" key="6">
    <source>
        <dbReference type="Proteomes" id="UP000521943"/>
    </source>
</evidence>
<proteinExistence type="predicted"/>
<dbReference type="Proteomes" id="UP000521943">
    <property type="component" value="Unassembled WGS sequence"/>
</dbReference>
<keyword evidence="5" id="KW-0378">Hydrolase</keyword>
<keyword evidence="2" id="KW-0964">Secreted</keyword>
<keyword evidence="1 2" id="KW-1015">Disulfide bond</keyword>
<protein>
    <recommendedName>
        <fullName evidence="2">AA9 family lytic polysaccharide monooxygenase</fullName>
        <ecNumber evidence="2">1.14.99.56</ecNumber>
    </recommendedName>
    <alternativeName>
        <fullName evidence="2">Endo-beta-1,4-glucanase</fullName>
    </alternativeName>
    <alternativeName>
        <fullName evidence="2">Glycosyl hydrolase 61 family protein</fullName>
    </alternativeName>
</protein>
<feature type="chain" id="PRO_5034917258" description="AA9 family lytic polysaccharide monooxygenase" evidence="3">
    <location>
        <begin position="27"/>
        <end position="235"/>
    </location>
</feature>
<dbReference type="PANTHER" id="PTHR33353">
    <property type="entry name" value="PUTATIVE (AFU_ORTHOLOGUE AFUA_1G12560)-RELATED"/>
    <property type="match status" value="1"/>
</dbReference>
<dbReference type="EC" id="1.14.99.56" evidence="2"/>
<reference evidence="5 6" key="1">
    <citation type="submission" date="2020-07" db="EMBL/GenBank/DDBJ databases">
        <title>Comparative genomics of pyrophilous fungi reveals a link between fire events and developmental genes.</title>
        <authorList>
            <consortium name="DOE Joint Genome Institute"/>
            <person name="Steindorff A.S."/>
            <person name="Carver A."/>
            <person name="Calhoun S."/>
            <person name="Stillman K."/>
            <person name="Liu H."/>
            <person name="Lipzen A."/>
            <person name="Pangilinan J."/>
            <person name="Labutti K."/>
            <person name="Bruns T.D."/>
            <person name="Grigoriev I.V."/>
        </authorList>
    </citation>
    <scope>NUCLEOTIDE SEQUENCE [LARGE SCALE GENOMIC DNA]</scope>
    <source>
        <strain evidence="5 6">CBS 144469</strain>
    </source>
</reference>
<feature type="signal peptide" evidence="3">
    <location>
        <begin position="1"/>
        <end position="26"/>
    </location>
</feature>
<evidence type="ECO:0000259" key="4">
    <source>
        <dbReference type="Pfam" id="PF03443"/>
    </source>
</evidence>
<comment type="catalytic activity">
    <reaction evidence="2">
        <text>[(1-&gt;4)-beta-D-glucosyl]n+m + reduced acceptor + O2 = 4-dehydro-beta-D-glucosyl-[(1-&gt;4)-beta-D-glucosyl]n-1 + [(1-&gt;4)-beta-D-glucosyl]m + acceptor + H2O.</text>
        <dbReference type="EC" id="1.14.99.56"/>
    </reaction>
</comment>
<sequence>MTKLRTPSLGLAFLVLNLLSIQAVLAHYRFDTLITPDLPTGSKSVIRQPHSWNPMLDSTSKNMTCNFHSGLAPEIAVIKAGSDISFKLDNEIFHPGPGALYLGAVPEGESAGTWDGSGARWVKIKDWGVREYTPTFWYFELTRTWQVNATIPAAVPSGEYLLRAEHIGLIDPGKPQFYVSCAQVKIVDGGEGKLGPFVEIPGHFLPTDPGLQLNLLQHDLGMGPYRVPGPDPWEG</sequence>
<evidence type="ECO:0000256" key="2">
    <source>
        <dbReference type="RuleBase" id="RU368122"/>
    </source>
</evidence>